<dbReference type="Gene3D" id="3.10.100.10">
    <property type="entry name" value="Mannose-Binding Protein A, subunit A"/>
    <property type="match status" value="2"/>
</dbReference>
<proteinExistence type="predicted"/>
<reference evidence="6" key="1">
    <citation type="journal article" date="2021" name="Evol. Appl.">
        <title>The genome of the Pyrenean desman and the effects of bottlenecks and inbreeding on the genomic landscape of an endangered species.</title>
        <authorList>
            <person name="Escoda L."/>
            <person name="Castresana J."/>
        </authorList>
    </citation>
    <scope>NUCLEOTIDE SEQUENCE</scope>
    <source>
        <strain evidence="6">IBE-C5619</strain>
    </source>
</reference>
<comment type="caution">
    <text evidence="6">The sequence shown here is derived from an EMBL/GenBank/DDBJ whole genome shotgun (WGS) entry which is preliminary data.</text>
</comment>
<name>A0A8J6AG02_GALPY</name>
<gene>
    <name evidence="6" type="ORF">J0S82_000984</name>
</gene>
<organism evidence="6 7">
    <name type="scientific">Galemys pyrenaicus</name>
    <name type="common">Iberian desman</name>
    <name type="synonym">Pyrenean desman</name>
    <dbReference type="NCBI Taxonomy" id="202257"/>
    <lineage>
        <taxon>Eukaryota</taxon>
        <taxon>Metazoa</taxon>
        <taxon>Chordata</taxon>
        <taxon>Craniata</taxon>
        <taxon>Vertebrata</taxon>
        <taxon>Euteleostomi</taxon>
        <taxon>Mammalia</taxon>
        <taxon>Eutheria</taxon>
        <taxon>Laurasiatheria</taxon>
        <taxon>Eulipotyphla</taxon>
        <taxon>Talpidae</taxon>
        <taxon>Galemys</taxon>
    </lineage>
</organism>
<dbReference type="SMART" id="SM00034">
    <property type="entry name" value="CLECT"/>
    <property type="match status" value="2"/>
</dbReference>
<dbReference type="Proteomes" id="UP000700334">
    <property type="component" value="Unassembled WGS sequence"/>
</dbReference>
<dbReference type="InterPro" id="IPR016186">
    <property type="entry name" value="C-type_lectin-like/link_sf"/>
</dbReference>
<evidence type="ECO:0000256" key="2">
    <source>
        <dbReference type="ARBA" id="ARBA00023157"/>
    </source>
</evidence>
<dbReference type="InterPro" id="IPR001304">
    <property type="entry name" value="C-type_lectin-like"/>
</dbReference>
<protein>
    <submittedName>
        <fullName evidence="6">C-type lectin domain family 4 member K</fullName>
    </submittedName>
</protein>
<keyword evidence="4" id="KW-0472">Membrane</keyword>
<dbReference type="SUPFAM" id="SSF56436">
    <property type="entry name" value="C-type lectin-like"/>
    <property type="match status" value="2"/>
</dbReference>
<keyword evidence="4" id="KW-1133">Transmembrane helix</keyword>
<evidence type="ECO:0000259" key="5">
    <source>
        <dbReference type="PROSITE" id="PS50041"/>
    </source>
</evidence>
<dbReference type="InterPro" id="IPR033989">
    <property type="entry name" value="CD209-like_CTLD"/>
</dbReference>
<feature type="coiled-coil region" evidence="3">
    <location>
        <begin position="596"/>
        <end position="685"/>
    </location>
</feature>
<keyword evidence="7" id="KW-1185">Reference proteome</keyword>
<feature type="transmembrane region" description="Helical" evidence="4">
    <location>
        <begin position="386"/>
        <end position="410"/>
    </location>
</feature>
<keyword evidence="2" id="KW-1015">Disulfide bond</keyword>
<dbReference type="EMBL" id="JAGFMF010011626">
    <property type="protein sequence ID" value="KAG8518746.1"/>
    <property type="molecule type" value="Genomic_DNA"/>
</dbReference>
<dbReference type="PANTHER" id="PTHR22803">
    <property type="entry name" value="MANNOSE, PHOSPHOLIPASE, LECTIN RECEPTOR RELATED"/>
    <property type="match status" value="1"/>
</dbReference>
<dbReference type="InterPro" id="IPR050111">
    <property type="entry name" value="C-type_lectin/snaclec_domain"/>
</dbReference>
<dbReference type="AlphaFoldDB" id="A0A8J6AG02"/>
<feature type="transmembrane region" description="Helical" evidence="4">
    <location>
        <begin position="82"/>
        <end position="104"/>
    </location>
</feature>
<dbReference type="InterPro" id="IPR018378">
    <property type="entry name" value="C-type_lectin_CS"/>
</dbReference>
<dbReference type="PROSITE" id="PS50041">
    <property type="entry name" value="C_TYPE_LECTIN_2"/>
    <property type="match status" value="2"/>
</dbReference>
<dbReference type="Gene3D" id="1.20.5.170">
    <property type="match status" value="6"/>
</dbReference>
<evidence type="ECO:0000256" key="4">
    <source>
        <dbReference type="SAM" id="Phobius"/>
    </source>
</evidence>
<dbReference type="OrthoDB" id="2142683at2759"/>
<dbReference type="Pfam" id="PF00059">
    <property type="entry name" value="Lectin_C"/>
    <property type="match status" value="2"/>
</dbReference>
<keyword evidence="3" id="KW-0175">Coiled coil</keyword>
<evidence type="ECO:0000256" key="1">
    <source>
        <dbReference type="ARBA" id="ARBA00022734"/>
    </source>
</evidence>
<accession>A0A8J6AG02</accession>
<dbReference type="PROSITE" id="PS00615">
    <property type="entry name" value="C_TYPE_LECTIN_1"/>
    <property type="match status" value="1"/>
</dbReference>
<keyword evidence="1" id="KW-0430">Lectin</keyword>
<dbReference type="CDD" id="cd03590">
    <property type="entry name" value="CLECT_DC-SIGN_like"/>
    <property type="match status" value="2"/>
</dbReference>
<keyword evidence="4" id="KW-0812">Transmembrane</keyword>
<evidence type="ECO:0000313" key="7">
    <source>
        <dbReference type="Proteomes" id="UP000700334"/>
    </source>
</evidence>
<dbReference type="GO" id="GO:0030246">
    <property type="term" value="F:carbohydrate binding"/>
    <property type="evidence" value="ECO:0007669"/>
    <property type="project" value="UniProtKB-KW"/>
</dbReference>
<dbReference type="InterPro" id="IPR016187">
    <property type="entry name" value="CTDL_fold"/>
</dbReference>
<feature type="domain" description="C-type lectin" evidence="5">
    <location>
        <begin position="239"/>
        <end position="357"/>
    </location>
</feature>
<feature type="domain" description="C-type lectin" evidence="5">
    <location>
        <begin position="703"/>
        <end position="821"/>
    </location>
</feature>
<evidence type="ECO:0000256" key="3">
    <source>
        <dbReference type="SAM" id="Coils"/>
    </source>
</evidence>
<sequence>IKGPGETSATDLGCWGACRMKAAEGQVLDAHFSVDKQNISLWPRGKTSACWSFNKSSLLPAEPPPKMDPPLALRKCPTVRTVVIFLTLVLAASVLLQTVLYPWLMGTISDVKTNAQLLKGRVDNISSLSSEIKRNRGSLEATGVQVWRVNASLDRLHAKILRLETGMNKTNMQIQILRSSWEEVHNLNVQIPDLKKDLDKASALNAKVRGLQNSLDNLDKLLKQQSDILQMVSQGWTYFQGNFYYFSHVAKTWYSAQQACVSKKSHLTSVTSDKEQEFLYKTIGEVPYWIGLTKEGSTGAWTWADDTPFNRAQSMRYWIPGEPNNAQNNEHCVNIKLYSLQSWNDCSCDLKFPFICKKPYIPAELFSPPGMDSQAMSPSNPKILRLVRAAVAFVTVTLVFSLVVLFLVVLQSPRHAPEDAVFQKLTGDNASGQLPVDPCKLQKTVQMFKCHAENSNPWSMDNISSQIQMLGGHLENTRADVQMAKNSLKDVSTLRMQTQVLRSSLEGANIEIQKLKGGVEKANALSSQTQSFLRSSLENTSTEIQLLRGGLERACNESHLLKRDLETVTTQTQVANSRLDQTDAQILTLKAELTDMNISNSQIQVLTGQLKNANREIQTLKQGMKDTATLSSKTETLESNLQKADAEIQRLNGSLESTKTLAAKVQETQSQLETLQASIASQMQLQRTNNQLLELILQGWTIYDDHLYYFSYIKKSWHEAEQFCVSQGAHLVSVTSVGEQAFLVKFTRTSYHWIGLSDAGTEGSWRWVDGTPFDSAKSRAFWEKNQPDNWKHKDGRTEDCVQIQQKWNDNFCDSLYHWVCKKSRG</sequence>
<evidence type="ECO:0000313" key="6">
    <source>
        <dbReference type="EMBL" id="KAG8518746.1"/>
    </source>
</evidence>
<feature type="non-terminal residue" evidence="6">
    <location>
        <position position="825"/>
    </location>
</feature>